<sequence>MVKFTALFFLSFSAFVISDVFKPDASSFPDWSKLSKFTPETLVQLRRINGYSVSPDSSTVVYSTYQYNKTDNASGTNLRIMKLDPSSSATDLTEAKYKQGDSGPFWIDDNTVGFSAVRGSPASNLFTVSVKDKKVTQVTNFTQDIGGIVYSPEASMIAFTSSVYQGMDIDESAKETEKRSSRPSSGVVYDKLFVRHWNVWIDDTRAQLFTAPVSFSNGVLSLTGKPVNIIAKYTGGWGLEPSVYNFSPDCKSIVFVAKIEGKEEAWSTEGGVFIAPVDGSTAPVRINSNFKGAVDSSVYSPDGKYVSWLQMATPGYESDQNQVILYEIATGKQTRLIPDVDISPIQIKFSSDSKSIFMIVPYQKDVPLFQLEIGSNEPKRITDSGSIDDFEVLGNGKLITLKSSFQFPATIYTIDPSAKTPTETKISTENDAVLKSVWMSPTYDYWFTGALNETVQALVVFPFGFDPSKVYPVATLIHGGPQLSWNDDWSYRWNPNIYTNQGYVVVIINFHGGNSYGQKFTDSIQHNWGTYPYEDIMKGLDYFFSKVEYAKEDNIVALGASYGGYMIDWINGHTNRFRALVCHDGNFNLVDSSYSTEEIWFSDHDLGIPWVPEQREWIERNNPERFVGNWETPMFVIHSQYDYRLDLSEGISEFTALQRRGIESKFLYFPDESHWVVKPPNSMFWYSEVLKWIGKYSNVTTWTLSWD</sequence>
<dbReference type="EMBL" id="MBFS01000287">
    <property type="protein sequence ID" value="PVV03025.1"/>
    <property type="molecule type" value="Genomic_DNA"/>
</dbReference>
<dbReference type="STRING" id="133381.A0A2T9ZEM9"/>
<evidence type="ECO:0000313" key="9">
    <source>
        <dbReference type="Proteomes" id="UP000245609"/>
    </source>
</evidence>
<feature type="domain" description="Peptidase S9 prolyl oligopeptidase catalytic" evidence="7">
    <location>
        <begin position="489"/>
        <end position="698"/>
    </location>
</feature>
<dbReference type="FunFam" id="3.40.50.1820:FF:000028">
    <property type="entry name" value="S9 family peptidase"/>
    <property type="match status" value="1"/>
</dbReference>
<organism evidence="8 9">
    <name type="scientific">Smittium megazygosporum</name>
    <dbReference type="NCBI Taxonomy" id="133381"/>
    <lineage>
        <taxon>Eukaryota</taxon>
        <taxon>Fungi</taxon>
        <taxon>Fungi incertae sedis</taxon>
        <taxon>Zoopagomycota</taxon>
        <taxon>Kickxellomycotina</taxon>
        <taxon>Harpellomycetes</taxon>
        <taxon>Harpellales</taxon>
        <taxon>Legeriomycetaceae</taxon>
        <taxon>Smittium</taxon>
    </lineage>
</organism>
<evidence type="ECO:0000256" key="4">
    <source>
        <dbReference type="ARBA" id="ARBA00022801"/>
    </source>
</evidence>
<gene>
    <name evidence="8" type="ORF">BB560_002501</name>
</gene>
<evidence type="ECO:0000256" key="3">
    <source>
        <dbReference type="ARBA" id="ARBA00022729"/>
    </source>
</evidence>
<evidence type="ECO:0000256" key="1">
    <source>
        <dbReference type="ARBA" id="ARBA00010040"/>
    </source>
</evidence>
<protein>
    <recommendedName>
        <fullName evidence="5">Dipeptidyl-peptidase V</fullName>
    </recommendedName>
</protein>
<dbReference type="PANTHER" id="PTHR42776:SF13">
    <property type="entry name" value="DIPEPTIDYL-PEPTIDASE 5"/>
    <property type="match status" value="1"/>
</dbReference>
<dbReference type="Gene3D" id="3.40.50.1820">
    <property type="entry name" value="alpha/beta hydrolase"/>
    <property type="match status" value="1"/>
</dbReference>
<evidence type="ECO:0000256" key="5">
    <source>
        <dbReference type="ARBA" id="ARBA00032829"/>
    </source>
</evidence>
<dbReference type="GO" id="GO:0004252">
    <property type="term" value="F:serine-type endopeptidase activity"/>
    <property type="evidence" value="ECO:0007669"/>
    <property type="project" value="TreeGrafter"/>
</dbReference>
<dbReference type="SUPFAM" id="SSF53474">
    <property type="entry name" value="alpha/beta-Hydrolases"/>
    <property type="match status" value="1"/>
</dbReference>
<accession>A0A2T9ZEM9</accession>
<evidence type="ECO:0000256" key="2">
    <source>
        <dbReference type="ARBA" id="ARBA00022670"/>
    </source>
</evidence>
<keyword evidence="9" id="KW-1185">Reference proteome</keyword>
<comment type="caution">
    <text evidence="8">The sequence shown here is derived from an EMBL/GenBank/DDBJ whole genome shotgun (WGS) entry which is preliminary data.</text>
</comment>
<proteinExistence type="inferred from homology"/>
<evidence type="ECO:0000256" key="6">
    <source>
        <dbReference type="SAM" id="SignalP"/>
    </source>
</evidence>
<dbReference type="PANTHER" id="PTHR42776">
    <property type="entry name" value="SERINE PEPTIDASE S9 FAMILY MEMBER"/>
    <property type="match status" value="1"/>
</dbReference>
<dbReference type="AlphaFoldDB" id="A0A2T9ZEM9"/>
<feature type="signal peptide" evidence="6">
    <location>
        <begin position="1"/>
        <end position="18"/>
    </location>
</feature>
<dbReference type="Proteomes" id="UP000245609">
    <property type="component" value="Unassembled WGS sequence"/>
</dbReference>
<dbReference type="GO" id="GO:0006508">
    <property type="term" value="P:proteolysis"/>
    <property type="evidence" value="ECO:0007669"/>
    <property type="project" value="UniProtKB-KW"/>
</dbReference>
<dbReference type="Pfam" id="PF00326">
    <property type="entry name" value="Peptidase_S9"/>
    <property type="match status" value="1"/>
</dbReference>
<dbReference type="InterPro" id="IPR029058">
    <property type="entry name" value="AB_hydrolase_fold"/>
</dbReference>
<dbReference type="InterPro" id="IPR001375">
    <property type="entry name" value="Peptidase_S9_cat"/>
</dbReference>
<reference evidence="8 9" key="1">
    <citation type="journal article" date="2018" name="MBio">
        <title>Comparative Genomics Reveals the Core Gene Toolbox for the Fungus-Insect Symbiosis.</title>
        <authorList>
            <person name="Wang Y."/>
            <person name="Stata M."/>
            <person name="Wang W."/>
            <person name="Stajich J.E."/>
            <person name="White M.M."/>
            <person name="Moncalvo J.M."/>
        </authorList>
    </citation>
    <scope>NUCLEOTIDE SEQUENCE [LARGE SCALE GENOMIC DNA]</scope>
    <source>
        <strain evidence="8 9">SC-DP-2</strain>
    </source>
</reference>
<comment type="similarity">
    <text evidence="1">Belongs to the peptidase S9C family.</text>
</comment>
<keyword evidence="3 6" id="KW-0732">Signal</keyword>
<feature type="chain" id="PRO_5015501309" description="Dipeptidyl-peptidase V" evidence="6">
    <location>
        <begin position="19"/>
        <end position="707"/>
    </location>
</feature>
<dbReference type="OrthoDB" id="416344at2759"/>
<keyword evidence="2" id="KW-0645">Protease</keyword>
<dbReference type="Gene3D" id="2.120.10.30">
    <property type="entry name" value="TolB, C-terminal domain"/>
    <property type="match status" value="2"/>
</dbReference>
<keyword evidence="4" id="KW-0378">Hydrolase</keyword>
<evidence type="ECO:0000259" key="7">
    <source>
        <dbReference type="Pfam" id="PF00326"/>
    </source>
</evidence>
<dbReference type="InterPro" id="IPR011042">
    <property type="entry name" value="6-blade_b-propeller_TolB-like"/>
</dbReference>
<name>A0A2T9ZEM9_9FUNG</name>
<evidence type="ECO:0000313" key="8">
    <source>
        <dbReference type="EMBL" id="PVV03025.1"/>
    </source>
</evidence>
<dbReference type="SUPFAM" id="SSF82171">
    <property type="entry name" value="DPP6 N-terminal domain-like"/>
    <property type="match status" value="1"/>
</dbReference>